<proteinExistence type="predicted"/>
<feature type="compositionally biased region" description="Basic and acidic residues" evidence="1">
    <location>
        <begin position="10"/>
        <end position="21"/>
    </location>
</feature>
<dbReference type="Proteomes" id="UP000198287">
    <property type="component" value="Unassembled WGS sequence"/>
</dbReference>
<organism evidence="3 4">
    <name type="scientific">Folsomia candida</name>
    <name type="common">Springtail</name>
    <dbReference type="NCBI Taxonomy" id="158441"/>
    <lineage>
        <taxon>Eukaryota</taxon>
        <taxon>Metazoa</taxon>
        <taxon>Ecdysozoa</taxon>
        <taxon>Arthropoda</taxon>
        <taxon>Hexapoda</taxon>
        <taxon>Collembola</taxon>
        <taxon>Entomobryomorpha</taxon>
        <taxon>Isotomoidea</taxon>
        <taxon>Isotomidae</taxon>
        <taxon>Proisotominae</taxon>
        <taxon>Folsomia</taxon>
    </lineage>
</organism>
<comment type="caution">
    <text evidence="3">The sequence shown here is derived from an EMBL/GenBank/DDBJ whole genome shotgun (WGS) entry which is preliminary data.</text>
</comment>
<protein>
    <recommendedName>
        <fullName evidence="2">DUF4789 domain-containing protein</fullName>
    </recommendedName>
</protein>
<dbReference type="Pfam" id="PF16033">
    <property type="entry name" value="DUF4789"/>
    <property type="match status" value="1"/>
</dbReference>
<keyword evidence="4" id="KW-1185">Reference proteome</keyword>
<feature type="region of interest" description="Disordered" evidence="1">
    <location>
        <begin position="1"/>
        <end position="25"/>
    </location>
</feature>
<evidence type="ECO:0000313" key="3">
    <source>
        <dbReference type="EMBL" id="OXA60357.1"/>
    </source>
</evidence>
<dbReference type="InterPro" id="IPR031993">
    <property type="entry name" value="DUF4789"/>
</dbReference>
<reference evidence="3 4" key="1">
    <citation type="submission" date="2015-12" db="EMBL/GenBank/DDBJ databases">
        <title>The genome of Folsomia candida.</title>
        <authorList>
            <person name="Faddeeva A."/>
            <person name="Derks M.F."/>
            <person name="Anvar Y."/>
            <person name="Smit S."/>
            <person name="Van Straalen N."/>
            <person name="Roelofs D."/>
        </authorList>
    </citation>
    <scope>NUCLEOTIDE SEQUENCE [LARGE SCALE GENOMIC DNA]</scope>
    <source>
        <strain evidence="3 4">VU population</strain>
        <tissue evidence="3">Whole body</tissue>
    </source>
</reference>
<sequence length="231" mass="26172">MLEGVSIDMRYSEPPKTEGEVGHASAPGCPKSYKGYPWVTYEGRCYLAGFQAICPHNMKMFLVKGTSQGVCDCKCFHQASTRNHCHLADQFVHLANVNGTCYPVFSQGPCSLKHQILIDNEGNPTCERRQCEDTYLIQKNPNYYAFYDNVTKHCAVNQGKCSPFNFYMTDEDNWIPVCKGLIKAGPTQPSPSKCQHDYVLDDCLGEFDSVRERTRAVRKQGKVLCHWVDDY</sequence>
<gene>
    <name evidence="3" type="ORF">Fcan01_04752</name>
</gene>
<feature type="domain" description="DUF4789" evidence="2">
    <location>
        <begin position="54"/>
        <end position="155"/>
    </location>
</feature>
<accession>A0A226ET65</accession>
<name>A0A226ET65_FOLCA</name>
<evidence type="ECO:0000259" key="2">
    <source>
        <dbReference type="Pfam" id="PF16033"/>
    </source>
</evidence>
<evidence type="ECO:0000256" key="1">
    <source>
        <dbReference type="SAM" id="MobiDB-lite"/>
    </source>
</evidence>
<dbReference type="AlphaFoldDB" id="A0A226ET65"/>
<dbReference type="EMBL" id="LNIX01000002">
    <property type="protein sequence ID" value="OXA60357.1"/>
    <property type="molecule type" value="Genomic_DNA"/>
</dbReference>
<evidence type="ECO:0000313" key="4">
    <source>
        <dbReference type="Proteomes" id="UP000198287"/>
    </source>
</evidence>